<feature type="region of interest" description="Disordered" evidence="1">
    <location>
        <begin position="31"/>
        <end position="69"/>
    </location>
</feature>
<comment type="caution">
    <text evidence="3">The sequence shown here is derived from an EMBL/GenBank/DDBJ whole genome shotgun (WGS) entry which is preliminary data.</text>
</comment>
<evidence type="ECO:0000256" key="1">
    <source>
        <dbReference type="SAM" id="MobiDB-lite"/>
    </source>
</evidence>
<dbReference type="EMBL" id="SMGK01000005">
    <property type="protein sequence ID" value="TCK71601.1"/>
    <property type="molecule type" value="Genomic_DNA"/>
</dbReference>
<feature type="signal peptide" evidence="2">
    <location>
        <begin position="1"/>
        <end position="26"/>
    </location>
</feature>
<feature type="region of interest" description="Disordered" evidence="1">
    <location>
        <begin position="551"/>
        <end position="594"/>
    </location>
</feature>
<gene>
    <name evidence="3" type="ORF">C7378_2881</name>
</gene>
<dbReference type="RefSeq" id="WP_131998143.1">
    <property type="nucleotide sequence ID" value="NZ_SMGK01000005.1"/>
</dbReference>
<feature type="compositionally biased region" description="Low complexity" evidence="1">
    <location>
        <begin position="34"/>
        <end position="46"/>
    </location>
</feature>
<feature type="chain" id="PRO_5021035262" evidence="2">
    <location>
        <begin position="27"/>
        <end position="594"/>
    </location>
</feature>
<dbReference type="AlphaFoldDB" id="A0A4V2PUS2"/>
<sequence>MPVLSRSVLMSAATLLCAALAVPAFSQTPQITAPPLRNRPQQQQLPPAEPRPQKPPAVMDPAGPTVGLEPSESLFDMAVALNACGYDNGLDESDPVRKRVRDEVNQAAEQSADARNARDQMCLFIAQHHLSSDSRDLAQYVSLALYLTPPPVLEPSVEDEDLPPDASAVEGILPSLRAFAKAIDLHVIWVTNRPSYEAAINKLHDPLTNMIVETNTYLKMPASTYGGKRFLVVIEPMLSPADVNARVYGTDYVVVVSPVNGTIRMQDVRHTYLHYEIEPLLYSKSSSMDRMLPILKTVREAPLDFNFRSDIVALTIECMIRAIEARTMDTGIAVYKIPDNIDRADLPKYEHLRSVSLQQIAAAREKAVQEAMAEGFVLTQYFYDQMIAFEKTPTGLKDSIGEMVYGMDVDRQVHRARDVTFNQEPQSTGDVVSRAPLTLHGLDLAEMKLMKGDADGAGKIAEQSLKDRTPDPGRANFILARVSLMKGDMETAQNDFTQAVKLSKDPRTMAWSHIYLGRIYDVQDERDQALAEYHDALNVRDGQQDTRLAAERGLKKPFELPHHDGAADGPAGSAPAGSGSAAAAPASATVPAPQ</sequence>
<keyword evidence="4" id="KW-1185">Reference proteome</keyword>
<evidence type="ECO:0000313" key="4">
    <source>
        <dbReference type="Proteomes" id="UP000295210"/>
    </source>
</evidence>
<evidence type="ECO:0000313" key="3">
    <source>
        <dbReference type="EMBL" id="TCK71601.1"/>
    </source>
</evidence>
<keyword evidence="2" id="KW-0732">Signal</keyword>
<name>A0A4V2PUS2_9BACT</name>
<feature type="compositionally biased region" description="Basic and acidic residues" evidence="1">
    <location>
        <begin position="551"/>
        <end position="566"/>
    </location>
</feature>
<dbReference type="Proteomes" id="UP000295210">
    <property type="component" value="Unassembled WGS sequence"/>
</dbReference>
<reference evidence="3 4" key="1">
    <citation type="submission" date="2019-03" db="EMBL/GenBank/DDBJ databases">
        <title>Genomic Encyclopedia of Type Strains, Phase IV (KMG-IV): sequencing the most valuable type-strain genomes for metagenomic binning, comparative biology and taxonomic classification.</title>
        <authorList>
            <person name="Goeker M."/>
        </authorList>
    </citation>
    <scope>NUCLEOTIDE SEQUENCE [LARGE SCALE GENOMIC DNA]</scope>
    <source>
        <strain evidence="3 4">DSM 103428</strain>
    </source>
</reference>
<accession>A0A4V2PUS2</accession>
<dbReference type="Gene3D" id="1.25.40.10">
    <property type="entry name" value="Tetratricopeptide repeat domain"/>
    <property type="match status" value="1"/>
</dbReference>
<proteinExistence type="predicted"/>
<dbReference type="SUPFAM" id="SSF48452">
    <property type="entry name" value="TPR-like"/>
    <property type="match status" value="1"/>
</dbReference>
<dbReference type="OrthoDB" id="104407at2"/>
<dbReference type="InterPro" id="IPR011990">
    <property type="entry name" value="TPR-like_helical_dom_sf"/>
</dbReference>
<organism evidence="3 4">
    <name type="scientific">Acidipila rosea</name>
    <dbReference type="NCBI Taxonomy" id="768535"/>
    <lineage>
        <taxon>Bacteria</taxon>
        <taxon>Pseudomonadati</taxon>
        <taxon>Acidobacteriota</taxon>
        <taxon>Terriglobia</taxon>
        <taxon>Terriglobales</taxon>
        <taxon>Acidobacteriaceae</taxon>
        <taxon>Acidipila</taxon>
    </lineage>
</organism>
<protein>
    <submittedName>
        <fullName evidence="3">Uncharacterized protein</fullName>
    </submittedName>
</protein>
<evidence type="ECO:0000256" key="2">
    <source>
        <dbReference type="SAM" id="SignalP"/>
    </source>
</evidence>
<feature type="compositionally biased region" description="Low complexity" evidence="1">
    <location>
        <begin position="567"/>
        <end position="594"/>
    </location>
</feature>